<keyword evidence="6 9" id="KW-0822">Tryptophan biosynthesis</keyword>
<sequence length="233" mass="25458">MRSLPSVKICGLRPGDDLSFLRHPLITHVGIVLVRASKRYVAPEDARQLVEAVNVRRPDVKTVAVVAGGLGDELIRVARTAGVDVVQLHGGEPSDVARRLREAGFQVWRAMAFDPGEDPRRFLDDMKAHAADADALLLDAKPPADAKPGVTGGHGRTFDWDRLADIARVPFDFDWWVAGGIRPENVQELLRRVRPSGIDVSSGVELGGRKDVGRIDELIQAMEAWGHESLSLS</sequence>
<dbReference type="GO" id="GO:0004640">
    <property type="term" value="F:phosphoribosylanthranilate isomerase activity"/>
    <property type="evidence" value="ECO:0007669"/>
    <property type="project" value="UniProtKB-UniRule"/>
</dbReference>
<keyword evidence="12" id="KW-1185">Reference proteome</keyword>
<evidence type="ECO:0000256" key="6">
    <source>
        <dbReference type="ARBA" id="ARBA00022822"/>
    </source>
</evidence>
<evidence type="ECO:0000256" key="2">
    <source>
        <dbReference type="ARBA" id="ARBA00004664"/>
    </source>
</evidence>
<dbReference type="InterPro" id="IPR011060">
    <property type="entry name" value="RibuloseP-bd_barrel"/>
</dbReference>
<dbReference type="GO" id="GO:0000162">
    <property type="term" value="P:L-tryptophan biosynthetic process"/>
    <property type="evidence" value="ECO:0007669"/>
    <property type="project" value="UniProtKB-UniRule"/>
</dbReference>
<keyword evidence="5 9" id="KW-0028">Amino-acid biosynthesis</keyword>
<comment type="similarity">
    <text evidence="9">Belongs to the TrpF family.</text>
</comment>
<evidence type="ECO:0000256" key="8">
    <source>
        <dbReference type="ARBA" id="ARBA00023235"/>
    </source>
</evidence>
<name>A0A1N7NDY7_9BACL</name>
<dbReference type="PANTHER" id="PTHR42894:SF1">
    <property type="entry name" value="N-(5'-PHOSPHORIBOSYL)ANTHRANILATE ISOMERASE"/>
    <property type="match status" value="1"/>
</dbReference>
<dbReference type="Gene3D" id="3.20.20.70">
    <property type="entry name" value="Aldolase class I"/>
    <property type="match status" value="1"/>
</dbReference>
<dbReference type="CDD" id="cd00405">
    <property type="entry name" value="PRAI"/>
    <property type="match status" value="1"/>
</dbReference>
<evidence type="ECO:0000256" key="3">
    <source>
        <dbReference type="ARBA" id="ARBA00012572"/>
    </source>
</evidence>
<gene>
    <name evidence="9" type="primary">trpF</name>
    <name evidence="11" type="ORF">SAMN05421799_10848</name>
</gene>
<dbReference type="InterPro" id="IPR044643">
    <property type="entry name" value="TrpF_fam"/>
</dbReference>
<evidence type="ECO:0000256" key="1">
    <source>
        <dbReference type="ARBA" id="ARBA00001164"/>
    </source>
</evidence>
<dbReference type="InterPro" id="IPR013785">
    <property type="entry name" value="Aldolase_TIM"/>
</dbReference>
<evidence type="ECO:0000256" key="9">
    <source>
        <dbReference type="HAMAP-Rule" id="MF_00135"/>
    </source>
</evidence>
<evidence type="ECO:0000256" key="5">
    <source>
        <dbReference type="ARBA" id="ARBA00022605"/>
    </source>
</evidence>
<protein>
    <recommendedName>
        <fullName evidence="4 9">N-(5'-phosphoribosyl)anthranilate isomerase</fullName>
        <shortName evidence="9">PRAI</shortName>
        <ecNumber evidence="3 9">5.3.1.24</ecNumber>
    </recommendedName>
</protein>
<evidence type="ECO:0000256" key="4">
    <source>
        <dbReference type="ARBA" id="ARBA00022272"/>
    </source>
</evidence>
<keyword evidence="7 9" id="KW-0057">Aromatic amino acid biosynthesis</keyword>
<dbReference type="HAMAP" id="MF_00135">
    <property type="entry name" value="PRAI"/>
    <property type="match status" value="1"/>
</dbReference>
<dbReference type="UniPathway" id="UPA00035">
    <property type="reaction ID" value="UER00042"/>
</dbReference>
<accession>A0A1N7NDY7</accession>
<evidence type="ECO:0000313" key="11">
    <source>
        <dbReference type="EMBL" id="SIS96506.1"/>
    </source>
</evidence>
<dbReference type="STRING" id="252246.SAMN05421799_10848"/>
<keyword evidence="8 9" id="KW-0413">Isomerase</keyword>
<dbReference type="EC" id="5.3.1.24" evidence="3 9"/>
<comment type="catalytic activity">
    <reaction evidence="1 9">
        <text>N-(5-phospho-beta-D-ribosyl)anthranilate = 1-(2-carboxyphenylamino)-1-deoxy-D-ribulose 5-phosphate</text>
        <dbReference type="Rhea" id="RHEA:21540"/>
        <dbReference type="ChEBI" id="CHEBI:18277"/>
        <dbReference type="ChEBI" id="CHEBI:58613"/>
        <dbReference type="EC" id="5.3.1.24"/>
    </reaction>
</comment>
<dbReference type="EMBL" id="FTOO01000008">
    <property type="protein sequence ID" value="SIS96506.1"/>
    <property type="molecule type" value="Genomic_DNA"/>
</dbReference>
<proteinExistence type="inferred from homology"/>
<comment type="pathway">
    <text evidence="2 9">Amino-acid biosynthesis; L-tryptophan biosynthesis; L-tryptophan from chorismate: step 3/5.</text>
</comment>
<evidence type="ECO:0000259" key="10">
    <source>
        <dbReference type="Pfam" id="PF00697"/>
    </source>
</evidence>
<reference evidence="12" key="1">
    <citation type="submission" date="2017-01" db="EMBL/GenBank/DDBJ databases">
        <authorList>
            <person name="Varghese N."/>
            <person name="Submissions S."/>
        </authorList>
    </citation>
    <scope>NUCLEOTIDE SEQUENCE [LARGE SCALE GENOMIC DNA]</scope>
    <source>
        <strain evidence="12">DSM 16176</strain>
    </source>
</reference>
<dbReference type="SUPFAM" id="SSF51366">
    <property type="entry name" value="Ribulose-phoshate binding barrel"/>
    <property type="match status" value="1"/>
</dbReference>
<dbReference type="Proteomes" id="UP000186156">
    <property type="component" value="Unassembled WGS sequence"/>
</dbReference>
<dbReference type="InterPro" id="IPR001240">
    <property type="entry name" value="PRAI_dom"/>
</dbReference>
<dbReference type="PANTHER" id="PTHR42894">
    <property type="entry name" value="N-(5'-PHOSPHORIBOSYL)ANTHRANILATE ISOMERASE"/>
    <property type="match status" value="1"/>
</dbReference>
<dbReference type="AlphaFoldDB" id="A0A1N7NDY7"/>
<evidence type="ECO:0000313" key="12">
    <source>
        <dbReference type="Proteomes" id="UP000186156"/>
    </source>
</evidence>
<evidence type="ECO:0000256" key="7">
    <source>
        <dbReference type="ARBA" id="ARBA00023141"/>
    </source>
</evidence>
<dbReference type="RefSeq" id="WP_076347644.1">
    <property type="nucleotide sequence ID" value="NZ_FTOO01000008.1"/>
</dbReference>
<dbReference type="Pfam" id="PF00697">
    <property type="entry name" value="PRAI"/>
    <property type="match status" value="1"/>
</dbReference>
<dbReference type="OrthoDB" id="9786954at2"/>
<feature type="domain" description="N-(5'phosphoribosyl) anthranilate isomerase (PRAI)" evidence="10">
    <location>
        <begin position="8"/>
        <end position="220"/>
    </location>
</feature>
<organism evidence="11 12">
    <name type="scientific">Alicyclobacillus vulcanalis</name>
    <dbReference type="NCBI Taxonomy" id="252246"/>
    <lineage>
        <taxon>Bacteria</taxon>
        <taxon>Bacillati</taxon>
        <taxon>Bacillota</taxon>
        <taxon>Bacilli</taxon>
        <taxon>Bacillales</taxon>
        <taxon>Alicyclobacillaceae</taxon>
        <taxon>Alicyclobacillus</taxon>
    </lineage>
</organism>